<name>A0AAV6UC56_9ARAC</name>
<dbReference type="PROSITE" id="PS50006">
    <property type="entry name" value="FHA_DOMAIN"/>
    <property type="match status" value="1"/>
</dbReference>
<feature type="compositionally biased region" description="Polar residues" evidence="1">
    <location>
        <begin position="102"/>
        <end position="114"/>
    </location>
</feature>
<dbReference type="SUPFAM" id="SSF49879">
    <property type="entry name" value="SMAD/FHA domain"/>
    <property type="match status" value="1"/>
</dbReference>
<reference evidence="3 4" key="1">
    <citation type="journal article" date="2022" name="Nat. Ecol. Evol.">
        <title>A masculinizing supergene underlies an exaggerated male reproductive morph in a spider.</title>
        <authorList>
            <person name="Hendrickx F."/>
            <person name="De Corte Z."/>
            <person name="Sonet G."/>
            <person name="Van Belleghem S.M."/>
            <person name="Kostlbacher S."/>
            <person name="Vangestel C."/>
        </authorList>
    </citation>
    <scope>NUCLEOTIDE SEQUENCE [LARGE SCALE GENOMIC DNA]</scope>
    <source>
        <strain evidence="3">W744_W776</strain>
    </source>
</reference>
<dbReference type="Pfam" id="PF00498">
    <property type="entry name" value="FHA"/>
    <property type="match status" value="1"/>
</dbReference>
<dbReference type="AlphaFoldDB" id="A0AAV6UC56"/>
<feature type="compositionally biased region" description="Basic residues" evidence="1">
    <location>
        <begin position="156"/>
        <end position="170"/>
    </location>
</feature>
<dbReference type="GO" id="GO:0002151">
    <property type="term" value="F:G-quadruplex RNA binding"/>
    <property type="evidence" value="ECO:0007669"/>
    <property type="project" value="InterPro"/>
</dbReference>
<feature type="region of interest" description="Disordered" evidence="1">
    <location>
        <begin position="22"/>
        <end position="91"/>
    </location>
</feature>
<dbReference type="InterPro" id="IPR008984">
    <property type="entry name" value="SMAD_FHA_dom_sf"/>
</dbReference>
<protein>
    <recommendedName>
        <fullName evidence="2">FHA domain-containing protein</fullName>
    </recommendedName>
</protein>
<feature type="compositionally biased region" description="Basic residues" evidence="1">
    <location>
        <begin position="80"/>
        <end position="91"/>
    </location>
</feature>
<dbReference type="InterPro" id="IPR025999">
    <property type="entry name" value="MCRS_N"/>
</dbReference>
<evidence type="ECO:0000313" key="4">
    <source>
        <dbReference type="Proteomes" id="UP000827092"/>
    </source>
</evidence>
<evidence type="ECO:0000256" key="1">
    <source>
        <dbReference type="SAM" id="MobiDB-lite"/>
    </source>
</evidence>
<keyword evidence="4" id="KW-1185">Reference proteome</keyword>
<dbReference type="GO" id="GO:0044545">
    <property type="term" value="C:NSL complex"/>
    <property type="evidence" value="ECO:0007669"/>
    <property type="project" value="TreeGrafter"/>
</dbReference>
<dbReference type="InterPro" id="IPR000253">
    <property type="entry name" value="FHA_dom"/>
</dbReference>
<sequence>MEEEDFSVLGFLQRTPVQMSAISDSSQEASNAGVVAPQTPVPSTHIFLKTETDEPQRPTAFQTPEVLKPSPLSNIDLSQKRRSSSRSIKRKKFDDELVESSLIKTSRPRPQSSAFPGPLAIGGVLSPSAQSIPSLAQPTSSLAANESFPVLPLEKRKARPSQKRSKKPKSNRANSEKDASRWKPADDLSLILSVQQTNDLEQVYRGVKFSSVFGLKDVQERWYSLLYNADISKPALFAIKQLNPETIAQIQSKVLLSEEEEKLIASMPSDKGSVETFQEMLDSNASVFLTSRTAKALHTHWSLMKQYNLLKDQSGQQPLPAENLVTFSDTEELLEDSELQFPKDPAINEETAGINRKHLSEIKQLENEIPKWQVLVDCVLGVSTTDFDSKTLAVLKGRIVRYLIQSREVTFGRSSVDSRVDIDLTLEGPSWKVSRRQGVIKLDNLGDFYLTNEGKRPIFVDGKPVLNGSKHKLSNNSVIELTVLRFIFIINLEAVATIKAKCSA</sequence>
<dbReference type="InterPro" id="IPR037912">
    <property type="entry name" value="MCRS1"/>
</dbReference>
<gene>
    <name evidence="3" type="ORF">JTE90_015271</name>
</gene>
<proteinExistence type="predicted"/>
<dbReference type="Pfam" id="PF13325">
    <property type="entry name" value="MCRS_N"/>
    <property type="match status" value="1"/>
</dbReference>
<comment type="caution">
    <text evidence="3">The sequence shown here is derived from an EMBL/GenBank/DDBJ whole genome shotgun (WGS) entry which is preliminary data.</text>
</comment>
<accession>A0AAV6UC56</accession>
<dbReference type="SMART" id="SM00240">
    <property type="entry name" value="FHA"/>
    <property type="match status" value="1"/>
</dbReference>
<dbReference type="PANTHER" id="PTHR13233">
    <property type="entry name" value="MICROSPHERULE PROTEIN 1"/>
    <property type="match status" value="1"/>
</dbReference>
<feature type="domain" description="FHA" evidence="2">
    <location>
        <begin position="409"/>
        <end position="465"/>
    </location>
</feature>
<dbReference type="Proteomes" id="UP000827092">
    <property type="component" value="Unassembled WGS sequence"/>
</dbReference>
<dbReference type="EMBL" id="JAFNEN010000504">
    <property type="protein sequence ID" value="KAG8181626.1"/>
    <property type="molecule type" value="Genomic_DNA"/>
</dbReference>
<feature type="region of interest" description="Disordered" evidence="1">
    <location>
        <begin position="146"/>
        <end position="181"/>
    </location>
</feature>
<dbReference type="GO" id="GO:0045944">
    <property type="term" value="P:positive regulation of transcription by RNA polymerase II"/>
    <property type="evidence" value="ECO:0007669"/>
    <property type="project" value="TreeGrafter"/>
</dbReference>
<evidence type="ECO:0000259" key="2">
    <source>
        <dbReference type="PROSITE" id="PS50006"/>
    </source>
</evidence>
<organism evidence="3 4">
    <name type="scientific">Oedothorax gibbosus</name>
    <dbReference type="NCBI Taxonomy" id="931172"/>
    <lineage>
        <taxon>Eukaryota</taxon>
        <taxon>Metazoa</taxon>
        <taxon>Ecdysozoa</taxon>
        <taxon>Arthropoda</taxon>
        <taxon>Chelicerata</taxon>
        <taxon>Arachnida</taxon>
        <taxon>Araneae</taxon>
        <taxon>Araneomorphae</taxon>
        <taxon>Entelegynae</taxon>
        <taxon>Araneoidea</taxon>
        <taxon>Linyphiidae</taxon>
        <taxon>Erigoninae</taxon>
        <taxon>Oedothorax</taxon>
    </lineage>
</organism>
<dbReference type="CDD" id="cd22687">
    <property type="entry name" value="FHA_MCRS1"/>
    <property type="match status" value="1"/>
</dbReference>
<evidence type="ECO:0000313" key="3">
    <source>
        <dbReference type="EMBL" id="KAG8181626.1"/>
    </source>
</evidence>
<dbReference type="GO" id="GO:0071339">
    <property type="term" value="C:MLL1 complex"/>
    <property type="evidence" value="ECO:0007669"/>
    <property type="project" value="InterPro"/>
</dbReference>
<dbReference type="PANTHER" id="PTHR13233:SF0">
    <property type="entry name" value="MICROSPHERULE PROTEIN 1"/>
    <property type="match status" value="1"/>
</dbReference>
<feature type="region of interest" description="Disordered" evidence="1">
    <location>
        <begin position="99"/>
        <end position="118"/>
    </location>
</feature>
<dbReference type="GO" id="GO:0031011">
    <property type="term" value="C:Ino80 complex"/>
    <property type="evidence" value="ECO:0007669"/>
    <property type="project" value="InterPro"/>
</dbReference>
<dbReference type="Gene3D" id="2.60.200.20">
    <property type="match status" value="1"/>
</dbReference>